<accession>A0ABV5G241</accession>
<evidence type="ECO:0000256" key="1">
    <source>
        <dbReference type="SAM" id="MobiDB-lite"/>
    </source>
</evidence>
<proteinExistence type="predicted"/>
<dbReference type="Proteomes" id="UP001589575">
    <property type="component" value="Unassembled WGS sequence"/>
</dbReference>
<feature type="region of interest" description="Disordered" evidence="1">
    <location>
        <begin position="17"/>
        <end position="56"/>
    </location>
</feature>
<dbReference type="EMBL" id="JBHMFI010000001">
    <property type="protein sequence ID" value="MFB9072992.1"/>
    <property type="molecule type" value="Genomic_DNA"/>
</dbReference>
<gene>
    <name evidence="2" type="ORF">ACFFX0_18005</name>
</gene>
<protein>
    <submittedName>
        <fullName evidence="2">Uncharacterized protein</fullName>
    </submittedName>
</protein>
<comment type="caution">
    <text evidence="2">The sequence shown here is derived from an EMBL/GenBank/DDBJ whole genome shotgun (WGS) entry which is preliminary data.</text>
</comment>
<feature type="compositionally biased region" description="Polar residues" evidence="1">
    <location>
        <begin position="37"/>
        <end position="50"/>
    </location>
</feature>
<evidence type="ECO:0000313" key="3">
    <source>
        <dbReference type="Proteomes" id="UP001589575"/>
    </source>
</evidence>
<reference evidence="2 3" key="1">
    <citation type="submission" date="2024-09" db="EMBL/GenBank/DDBJ databases">
        <authorList>
            <person name="Sun Q."/>
            <person name="Mori K."/>
        </authorList>
    </citation>
    <scope>NUCLEOTIDE SEQUENCE [LARGE SCALE GENOMIC DNA]</scope>
    <source>
        <strain evidence="2 3">CCM 7609</strain>
    </source>
</reference>
<organism evidence="2 3">
    <name type="scientific">Citricoccus parietis</name>
    <dbReference type="NCBI Taxonomy" id="592307"/>
    <lineage>
        <taxon>Bacteria</taxon>
        <taxon>Bacillati</taxon>
        <taxon>Actinomycetota</taxon>
        <taxon>Actinomycetes</taxon>
        <taxon>Micrococcales</taxon>
        <taxon>Micrococcaceae</taxon>
        <taxon>Citricoccus</taxon>
    </lineage>
</organism>
<sequence length="56" mass="5977">MEAGLFRTRPIARKLAPARRRSAMVSRSLSVRKRGCSSASSTDKAGTATSVVMPVL</sequence>
<evidence type="ECO:0000313" key="2">
    <source>
        <dbReference type="EMBL" id="MFB9072992.1"/>
    </source>
</evidence>
<keyword evidence="3" id="KW-1185">Reference proteome</keyword>
<name>A0ABV5G241_9MICC</name>